<dbReference type="InterPro" id="IPR017871">
    <property type="entry name" value="ABC_transporter-like_CS"/>
</dbReference>
<dbReference type="PROSITE" id="PS00211">
    <property type="entry name" value="ABC_TRANSPORTER_1"/>
    <property type="match status" value="1"/>
</dbReference>
<keyword evidence="3" id="KW-0547">Nucleotide-binding</keyword>
<dbReference type="InterPro" id="IPR003593">
    <property type="entry name" value="AAA+_ATPase"/>
</dbReference>
<keyword evidence="2" id="KW-0813">Transport</keyword>
<dbReference type="SMART" id="SM00382">
    <property type="entry name" value="AAA"/>
    <property type="match status" value="1"/>
</dbReference>
<organism evidence="7 8">
    <name type="scientific">Hydrogenobacter thermophilus (strain DSM 6534 / IAM 12695 / TK-6)</name>
    <dbReference type="NCBI Taxonomy" id="608538"/>
    <lineage>
        <taxon>Bacteria</taxon>
        <taxon>Pseudomonadati</taxon>
        <taxon>Aquificota</taxon>
        <taxon>Aquificia</taxon>
        <taxon>Aquificales</taxon>
        <taxon>Aquificaceae</taxon>
        <taxon>Hydrogenobacter</taxon>
    </lineage>
</organism>
<evidence type="ECO:0000313" key="8">
    <source>
        <dbReference type="Proteomes" id="UP000002574"/>
    </source>
</evidence>
<dbReference type="PANTHER" id="PTHR43582:SF2">
    <property type="entry name" value="LINEARMYCIN RESISTANCE ATP-BINDING PROTEIN LNRL"/>
    <property type="match status" value="1"/>
</dbReference>
<dbReference type="eggNOG" id="COG1131">
    <property type="taxonomic scope" value="Bacteria"/>
</dbReference>
<dbReference type="InterPro" id="IPR005894">
    <property type="entry name" value="DrrA"/>
</dbReference>
<evidence type="ECO:0000256" key="5">
    <source>
        <dbReference type="ARBA" id="ARBA00049985"/>
    </source>
</evidence>
<dbReference type="KEGG" id="hth:HTH_0044"/>
<dbReference type="NCBIfam" id="TIGR01188">
    <property type="entry name" value="drrA"/>
    <property type="match status" value="1"/>
</dbReference>
<dbReference type="Pfam" id="PF13732">
    <property type="entry name" value="DrrA1-3_C"/>
    <property type="match status" value="1"/>
</dbReference>
<dbReference type="Pfam" id="PF00005">
    <property type="entry name" value="ABC_tran"/>
    <property type="match status" value="1"/>
</dbReference>
<dbReference type="InterPro" id="IPR003439">
    <property type="entry name" value="ABC_transporter-like_ATP-bd"/>
</dbReference>
<dbReference type="AlphaFoldDB" id="D3DFA9"/>
<dbReference type="Proteomes" id="UP000002574">
    <property type="component" value="Chromosome"/>
</dbReference>
<dbReference type="EMBL" id="AP011112">
    <property type="protein sequence ID" value="BAI68511.1"/>
    <property type="molecule type" value="Genomic_DNA"/>
</dbReference>
<dbReference type="GO" id="GO:1900753">
    <property type="term" value="P:doxorubicin transport"/>
    <property type="evidence" value="ECO:0007669"/>
    <property type="project" value="InterPro"/>
</dbReference>
<comment type="similarity">
    <text evidence="5">Belongs to the ABC transporter superfamily. Drug exporter-1 (DrugE1) (TC 3.A.1.105) family.</text>
</comment>
<dbReference type="PANTHER" id="PTHR43582">
    <property type="entry name" value="LINEARMYCIN RESISTANCE ATP-BINDING PROTEIN LNRL"/>
    <property type="match status" value="1"/>
</dbReference>
<gene>
    <name evidence="7" type="ordered locus">HTH_0044</name>
</gene>
<accession>D3DFA9</accession>
<keyword evidence="4" id="KW-0067">ATP-binding</keyword>
<dbReference type="GO" id="GO:0016887">
    <property type="term" value="F:ATP hydrolysis activity"/>
    <property type="evidence" value="ECO:0007669"/>
    <property type="project" value="InterPro"/>
</dbReference>
<dbReference type="GO" id="GO:0005886">
    <property type="term" value="C:plasma membrane"/>
    <property type="evidence" value="ECO:0007669"/>
    <property type="project" value="UniProtKB-SubCell"/>
</dbReference>
<dbReference type="OrthoDB" id="9805514at2"/>
<dbReference type="GO" id="GO:0005524">
    <property type="term" value="F:ATP binding"/>
    <property type="evidence" value="ECO:0007669"/>
    <property type="project" value="UniProtKB-KW"/>
</dbReference>
<evidence type="ECO:0000256" key="1">
    <source>
        <dbReference type="ARBA" id="ARBA00004413"/>
    </source>
</evidence>
<evidence type="ECO:0000313" key="7">
    <source>
        <dbReference type="EMBL" id="BAI68511.1"/>
    </source>
</evidence>
<evidence type="ECO:0000256" key="3">
    <source>
        <dbReference type="ARBA" id="ARBA00022741"/>
    </source>
</evidence>
<dbReference type="PROSITE" id="PS50893">
    <property type="entry name" value="ABC_TRANSPORTER_2"/>
    <property type="match status" value="1"/>
</dbReference>
<dbReference type="RefSeq" id="WP_012962694.1">
    <property type="nucleotide sequence ID" value="NC_013799.1"/>
</dbReference>
<dbReference type="STRING" id="608538.HTH_0044"/>
<dbReference type="GO" id="GO:0043215">
    <property type="term" value="P:daunorubicin transport"/>
    <property type="evidence" value="ECO:0007669"/>
    <property type="project" value="InterPro"/>
</dbReference>
<feature type="domain" description="ABC transporter" evidence="6">
    <location>
        <begin position="6"/>
        <end position="238"/>
    </location>
</feature>
<proteinExistence type="inferred from homology"/>
<evidence type="ECO:0000256" key="4">
    <source>
        <dbReference type="ARBA" id="ARBA00022840"/>
    </source>
</evidence>
<reference evidence="7 8" key="1">
    <citation type="journal article" date="2010" name="J. Bacteriol.">
        <title>Complete genome sequence of the thermophilic, obligately chemolithoautotrophic hydrogen-oxidizing bacterium Hydrogenobacter thermophilus TK-6.</title>
        <authorList>
            <person name="Arai H."/>
            <person name="Kanbe H."/>
            <person name="Ishii M."/>
            <person name="Igarashi Y."/>
        </authorList>
    </citation>
    <scope>NUCLEOTIDE SEQUENCE [LARGE SCALE GENOMIC DNA]</scope>
    <source>
        <strain evidence="8">DSM 6534 / IAM 12695 / TK-6 [Tokyo]</strain>
    </source>
</reference>
<sequence length="330" mass="37298">MLLHAIEVKNLVKVYDGKVRALDGVSLTVQTGQAFALLGPNGAGKTTLMRILTTQIKPTHGDAYIYGYSVERQSSQVRKLISYVPQEMSVWTDITVYENLLIYAKLFGLSGKDRNRAIERALEDMELREVRDDLVNTLSGGMIRRLEIACAMLIEPKVMFLDEPTIGLDPVARKRVWEKLKQFRDNSGVTIFFNTHYMDEVDMYADRVAIINKGRIVVSGTCEELKRSVAAEAVLVQTENPHANYNLLKHVPAVREVHTEGDEIKILVDDAEAFLPVLLDILRKAGVRIRRVSVSKPTLDDVFLKYAGTKFESADRISDVRQTRKMLSRM</sequence>
<dbReference type="InterPro" id="IPR027417">
    <property type="entry name" value="P-loop_NTPase"/>
</dbReference>
<dbReference type="SUPFAM" id="SSF52540">
    <property type="entry name" value="P-loop containing nucleoside triphosphate hydrolases"/>
    <property type="match status" value="1"/>
</dbReference>
<dbReference type="Gene3D" id="3.40.50.300">
    <property type="entry name" value="P-loop containing nucleotide triphosphate hydrolases"/>
    <property type="match status" value="1"/>
</dbReference>
<evidence type="ECO:0000256" key="2">
    <source>
        <dbReference type="ARBA" id="ARBA00022448"/>
    </source>
</evidence>
<protein>
    <submittedName>
        <fullName evidence="7">ABC-type multidrug transport system ATPase component</fullName>
    </submittedName>
</protein>
<name>D3DFA9_HYDTT</name>
<evidence type="ECO:0000259" key="6">
    <source>
        <dbReference type="PROSITE" id="PS50893"/>
    </source>
</evidence>
<comment type="subcellular location">
    <subcellularLocation>
        <location evidence="1">Cell membrane</location>
        <topology evidence="1">Peripheral membrane protein</topology>
        <orientation evidence="1">Cytoplasmic side</orientation>
    </subcellularLocation>
</comment>
<dbReference type="KEGG" id="hte:Hydth_0045"/>
<dbReference type="InterPro" id="IPR025302">
    <property type="entry name" value="DrrA1/2-like_C"/>
</dbReference>
<keyword evidence="8" id="KW-1185">Reference proteome</keyword>